<organism evidence="1 2">
    <name type="scientific">Ehrlichia minasensis</name>
    <dbReference type="NCBI Taxonomy" id="1242993"/>
    <lineage>
        <taxon>Bacteria</taxon>
        <taxon>Pseudomonadati</taxon>
        <taxon>Pseudomonadota</taxon>
        <taxon>Alphaproteobacteria</taxon>
        <taxon>Rickettsiales</taxon>
        <taxon>Anaplasmataceae</taxon>
        <taxon>Ehrlichia</taxon>
    </lineage>
</organism>
<keyword evidence="2" id="KW-1185">Reference proteome</keyword>
<gene>
    <name evidence="1" type="ORF">DRF75_04310</name>
</gene>
<dbReference type="Proteomes" id="UP000293377">
    <property type="component" value="Unassembled WGS sequence"/>
</dbReference>
<comment type="caution">
    <text evidence="1">The sequence shown here is derived from an EMBL/GenBank/DDBJ whole genome shotgun (WGS) entry which is preliminary data.</text>
</comment>
<sequence>MLRKIKDLEDESLYFLRRELSVGPDEQHYFACNTRVGMHGYDSPVEIMQPSSNLPGSQLSENTYVQNYSAVGARPKMSYGG</sequence>
<dbReference type="RefSeq" id="WP_045171118.1">
    <property type="nucleotide sequence ID" value="NZ_QOHL01000024.1"/>
</dbReference>
<proteinExistence type="predicted"/>
<accession>A0A4Q6I6W4</accession>
<protein>
    <submittedName>
        <fullName evidence="1">Uncharacterized protein</fullName>
    </submittedName>
</protein>
<dbReference type="EMBL" id="QOHL01000024">
    <property type="protein sequence ID" value="RZB12416.1"/>
    <property type="molecule type" value="Genomic_DNA"/>
</dbReference>
<name>A0A4Q6I6W4_9RICK</name>
<evidence type="ECO:0000313" key="1">
    <source>
        <dbReference type="EMBL" id="RZB12416.1"/>
    </source>
</evidence>
<evidence type="ECO:0000313" key="2">
    <source>
        <dbReference type="Proteomes" id="UP000293377"/>
    </source>
</evidence>
<reference evidence="1 2" key="1">
    <citation type="submission" date="2018-06" db="EMBL/GenBank/DDBJ databases">
        <title>Complete Genome Sequence of Ehrlichia minasensis Isolated From Cattle.</title>
        <authorList>
            <person name="Aguiar D.M."/>
            <person name="Araujo J.P.A.Jr."/>
            <person name="Nakazato L."/>
            <person name="Bard E."/>
            <person name="Cabezas-Cruz A."/>
        </authorList>
    </citation>
    <scope>NUCLEOTIDE SEQUENCE [LARGE SCALE GENOMIC DNA]</scope>
    <source>
        <strain evidence="1 2">B11</strain>
    </source>
</reference>
<dbReference type="AlphaFoldDB" id="A0A4Q6I6W4"/>